<name>A0ABY4KFP5_9FLAO</name>
<dbReference type="RefSeq" id="WP_248434905.1">
    <property type="nucleotide sequence ID" value="NZ_CP096205.1"/>
</dbReference>
<evidence type="ECO:0000313" key="2">
    <source>
        <dbReference type="Proteomes" id="UP000830583"/>
    </source>
</evidence>
<reference evidence="1" key="1">
    <citation type="submission" date="2022-04" db="EMBL/GenBank/DDBJ databases">
        <title>Consumption of N2O by Flavobacterium azooxidireducens sp. nov. isolated from Decomposing Leaf Litter of Phragmites australis (Cav.).</title>
        <authorList>
            <person name="Behrendt U."/>
            <person name="Spanner T."/>
            <person name="Augustin J."/>
            <person name="Horn M.A."/>
            <person name="Kolb S."/>
            <person name="Ulrich A."/>
        </authorList>
    </citation>
    <scope>NUCLEOTIDE SEQUENCE</scope>
    <source>
        <strain evidence="1">IGB 4-14</strain>
    </source>
</reference>
<sequence>MAKVTYYLGAGASYYACPILDKQAELMIKLASHELEIHFKNINPEKYPNGINFEFDKNKKNHLPQDNKTQILWDIGYFGKRAVEYNTIDTYAKKLFLNEEFDELRKLKMSVSIFFDLWENFSVSRYNHFSKHEYSLIENKYIPSNFPIFSKIDSRYKSLFSILLEKNTEIKINENFKFITWNYDLQLEETFNLFLNEHHEKNLNSINKYFKYKTNNTETNDVFHLNGYRGFTKTNDGREIILKEKVDIDDYWKSVEGFHEAIVRKNITFDNHIKYAWEHKLENNPFFNNIYNVLNETEILIVIGYSFPPFNRSIDQLLFSKLDSKKIKKIVYQDPNASKQLIENLFKNPKEFTKKIEILSDQKDLKQFYLPNEHFNSQETPENKIYTTDKKTINKIQY</sequence>
<proteinExistence type="predicted"/>
<gene>
    <name evidence="1" type="ORF">M0M57_02015</name>
</gene>
<protein>
    <recommendedName>
        <fullName evidence="3">SIR2-like domain-containing protein</fullName>
    </recommendedName>
</protein>
<accession>A0ABY4KFP5</accession>
<organism evidence="1 2">
    <name type="scientific">Flavobacterium azooxidireducens</name>
    <dbReference type="NCBI Taxonomy" id="1871076"/>
    <lineage>
        <taxon>Bacteria</taxon>
        <taxon>Pseudomonadati</taxon>
        <taxon>Bacteroidota</taxon>
        <taxon>Flavobacteriia</taxon>
        <taxon>Flavobacteriales</taxon>
        <taxon>Flavobacteriaceae</taxon>
        <taxon>Flavobacterium</taxon>
    </lineage>
</organism>
<keyword evidence="2" id="KW-1185">Reference proteome</keyword>
<dbReference type="EMBL" id="CP096205">
    <property type="protein sequence ID" value="UPQ79626.1"/>
    <property type="molecule type" value="Genomic_DNA"/>
</dbReference>
<evidence type="ECO:0008006" key="3">
    <source>
        <dbReference type="Google" id="ProtNLM"/>
    </source>
</evidence>
<evidence type="ECO:0000313" key="1">
    <source>
        <dbReference type="EMBL" id="UPQ79626.1"/>
    </source>
</evidence>
<dbReference type="Proteomes" id="UP000830583">
    <property type="component" value="Chromosome"/>
</dbReference>